<proteinExistence type="predicted"/>
<name>A0A3B0Z8Q7_9ZZZZ</name>
<gene>
    <name evidence="1" type="ORF">MNBD_GAMMA17-2066</name>
</gene>
<organism evidence="1">
    <name type="scientific">hydrothermal vent metagenome</name>
    <dbReference type="NCBI Taxonomy" id="652676"/>
    <lineage>
        <taxon>unclassified sequences</taxon>
        <taxon>metagenomes</taxon>
        <taxon>ecological metagenomes</taxon>
    </lineage>
</organism>
<dbReference type="AlphaFoldDB" id="A0A3B0Z8Q7"/>
<evidence type="ECO:0000313" key="1">
    <source>
        <dbReference type="EMBL" id="VAW89778.1"/>
    </source>
</evidence>
<reference evidence="1" key="1">
    <citation type="submission" date="2018-06" db="EMBL/GenBank/DDBJ databases">
        <authorList>
            <person name="Zhirakovskaya E."/>
        </authorList>
    </citation>
    <scope>NUCLEOTIDE SEQUENCE</scope>
</reference>
<sequence length="245" mass="26932">MKSKRLTAILSGVFFVLTTMTPAFAGSWKHDHHNNKTVIYGESWVIGVQVMTENGFMEPEPGITDESSVLFNIPADGTDPVPLRQVPTLYITDGLNPVVIDESISATNMMQGLAFPGTPNPITYGDWLNIGQSKLIVKNLNNGMTKINMKVKGLLPNSLYTVWQFNVMPGPPGPFGGIPNVLVTDHKGNATLRRTLPFNFLETVNTLDLIYHSDHSVYGGTPSRINVFAGHDQHVQLRFDVQAAQ</sequence>
<accession>A0A3B0Z8Q7</accession>
<protein>
    <submittedName>
        <fullName evidence="1">Uncharacterized protein</fullName>
    </submittedName>
</protein>
<dbReference type="EMBL" id="UOFQ01000152">
    <property type="protein sequence ID" value="VAW89778.1"/>
    <property type="molecule type" value="Genomic_DNA"/>
</dbReference>